<dbReference type="OrthoDB" id="274752at2759"/>
<dbReference type="Pfam" id="PF10775">
    <property type="entry name" value="ATP_sub_h"/>
    <property type="match status" value="1"/>
</dbReference>
<dbReference type="PANTHER" id="PTHR28207:SF1">
    <property type="entry name" value="ATP SYNTHASE SUBUNIT H, MITOCHONDRIAL"/>
    <property type="match status" value="1"/>
</dbReference>
<dbReference type="GO" id="GO:0046933">
    <property type="term" value="F:proton-transporting ATP synthase activity, rotational mechanism"/>
    <property type="evidence" value="ECO:0007669"/>
    <property type="project" value="TreeGrafter"/>
</dbReference>
<feature type="region of interest" description="Disordered" evidence="1">
    <location>
        <begin position="60"/>
        <end position="122"/>
    </location>
</feature>
<name>A0A2G5I0W2_CERBT</name>
<keyword evidence="5" id="KW-1185">Reference proteome</keyword>
<evidence type="ECO:0000313" key="4">
    <source>
        <dbReference type="Proteomes" id="UP000230605"/>
    </source>
</evidence>
<feature type="compositionally biased region" description="Acidic residues" evidence="1">
    <location>
        <begin position="110"/>
        <end position="122"/>
    </location>
</feature>
<sequence length="122" mass="13469">MQAIRVSRNALARAATKQNAVSFRRTFIATPVRSADLVQDMYLKELKAYKPAPLKANDAEGQVQKFAVPKPPQSPEEADLQSGLQEYEQSTPEVQGASSDASAAPVEQDWFVEEEEEAEAHH</sequence>
<dbReference type="AlphaFoldDB" id="A0A2G5I0W2"/>
<dbReference type="Proteomes" id="UP001302367">
    <property type="component" value="Chromosome 2"/>
</dbReference>
<dbReference type="EMBL" id="LKMD01000102">
    <property type="protein sequence ID" value="PIA98426.1"/>
    <property type="molecule type" value="Genomic_DNA"/>
</dbReference>
<dbReference type="PANTHER" id="PTHR28207">
    <property type="entry name" value="ATP SYNTHASE SUBUNIT H, MITOCHONDRIAL"/>
    <property type="match status" value="1"/>
</dbReference>
<dbReference type="InterPro" id="IPR019711">
    <property type="entry name" value="ATP_synth_F0_suH"/>
</dbReference>
<organism evidence="2 4">
    <name type="scientific">Cercospora beticola</name>
    <name type="common">Sugarbeet leaf spot fungus</name>
    <dbReference type="NCBI Taxonomy" id="122368"/>
    <lineage>
        <taxon>Eukaryota</taxon>
        <taxon>Fungi</taxon>
        <taxon>Dikarya</taxon>
        <taxon>Ascomycota</taxon>
        <taxon>Pezizomycotina</taxon>
        <taxon>Dothideomycetes</taxon>
        <taxon>Dothideomycetidae</taxon>
        <taxon>Mycosphaerellales</taxon>
        <taxon>Mycosphaerellaceae</taxon>
        <taxon>Cercospora</taxon>
    </lineage>
</organism>
<evidence type="ECO:0000256" key="1">
    <source>
        <dbReference type="SAM" id="MobiDB-lite"/>
    </source>
</evidence>
<accession>A0A2G5I0W2</accession>
<proteinExistence type="predicted"/>
<dbReference type="EMBL" id="CP134185">
    <property type="protein sequence ID" value="WPA99302.1"/>
    <property type="molecule type" value="Genomic_DNA"/>
</dbReference>
<evidence type="ECO:0000313" key="3">
    <source>
        <dbReference type="EMBL" id="WPA99302.1"/>
    </source>
</evidence>
<evidence type="ECO:0000313" key="2">
    <source>
        <dbReference type="EMBL" id="PIA98426.1"/>
    </source>
</evidence>
<evidence type="ECO:0008006" key="6">
    <source>
        <dbReference type="Google" id="ProtNLM"/>
    </source>
</evidence>
<feature type="compositionally biased region" description="Polar residues" evidence="1">
    <location>
        <begin position="82"/>
        <end position="101"/>
    </location>
</feature>
<reference evidence="3 5" key="2">
    <citation type="submission" date="2023-09" db="EMBL/GenBank/DDBJ databases">
        <title>Complete-Gapless Cercospora beticola genome.</title>
        <authorList>
            <person name="Wyatt N.A."/>
            <person name="Spanner R.E."/>
            <person name="Bolton M.D."/>
        </authorList>
    </citation>
    <scope>NUCLEOTIDE SEQUENCE [LARGE SCALE GENOMIC DNA]</scope>
    <source>
        <strain evidence="3">Cb09-40</strain>
    </source>
</reference>
<protein>
    <recommendedName>
        <fullName evidence="6">ATP synthase subunit H, mitochondrial</fullName>
    </recommendedName>
</protein>
<reference evidence="2 4" key="1">
    <citation type="submission" date="2015-10" db="EMBL/GenBank/DDBJ databases">
        <title>The cercosporin biosynthetic gene cluster was horizontally transferred to several fungal lineages and shown to be expanded in Cercospora beticola based on microsynteny with recipient genomes.</title>
        <authorList>
            <person name="De Jonge R."/>
            <person name="Ebert M.K."/>
            <person name="Suttle J.C."/>
            <person name="Jurick Ii W.M."/>
            <person name="Secor G.A."/>
            <person name="Thomma B.P."/>
            <person name="Van De Peer Y."/>
            <person name="Bolton M.D."/>
        </authorList>
    </citation>
    <scope>NUCLEOTIDE SEQUENCE [LARGE SCALE GENOMIC DNA]</scope>
    <source>
        <strain evidence="2 4">09-40</strain>
    </source>
</reference>
<dbReference type="Proteomes" id="UP000230605">
    <property type="component" value="Chromosome 2"/>
</dbReference>
<evidence type="ECO:0000313" key="5">
    <source>
        <dbReference type="Proteomes" id="UP001302367"/>
    </source>
</evidence>
<gene>
    <name evidence="2" type="ORF">CB0940_06644</name>
    <name evidence="3" type="ORF">RHO25_003919</name>
</gene>